<keyword evidence="1" id="KW-1133">Transmembrane helix</keyword>
<proteinExistence type="predicted"/>
<protein>
    <submittedName>
        <fullName evidence="3">Uncharacterized protein</fullName>
    </submittedName>
</protein>
<keyword evidence="4" id="KW-1185">Reference proteome</keyword>
<evidence type="ECO:0000256" key="2">
    <source>
        <dbReference type="SAM" id="SignalP"/>
    </source>
</evidence>
<keyword evidence="2" id="KW-0732">Signal</keyword>
<dbReference type="OMA" id="GCKTYDG"/>
<dbReference type="GeneID" id="115927094"/>
<feature type="chain" id="PRO_5029701657" evidence="2">
    <location>
        <begin position="23"/>
        <end position="139"/>
    </location>
</feature>
<feature type="signal peptide" evidence="2">
    <location>
        <begin position="1"/>
        <end position="22"/>
    </location>
</feature>
<keyword evidence="1" id="KW-0472">Membrane</keyword>
<dbReference type="Proteomes" id="UP000007110">
    <property type="component" value="Unassembled WGS sequence"/>
</dbReference>
<feature type="transmembrane region" description="Helical" evidence="1">
    <location>
        <begin position="115"/>
        <end position="135"/>
    </location>
</feature>
<name>A0A7M7PAM1_STRPU</name>
<dbReference type="AlphaFoldDB" id="A0A7M7PAM1"/>
<dbReference type="KEGG" id="spu:115927094"/>
<reference evidence="3" key="2">
    <citation type="submission" date="2021-01" db="UniProtKB">
        <authorList>
            <consortium name="EnsemblMetazoa"/>
        </authorList>
    </citation>
    <scope>IDENTIFICATION</scope>
</reference>
<dbReference type="InParanoid" id="A0A7M7PAM1"/>
<keyword evidence="1" id="KW-0812">Transmembrane</keyword>
<sequence length="139" mass="14618">MDKISLIFLLAAVFSFAHVGEAATSCYQCVYITGGGNSNDARCVDPFDRSSGVTNVTTCENGCVKTSLLNDGGSETWARDCNTLPSSQCYNTCVSADGVTACVHCCTGDFCNGVGAIYTVSLLATMCGSFLAVFVSHFW</sequence>
<evidence type="ECO:0000313" key="3">
    <source>
        <dbReference type="EnsemblMetazoa" id="XP_030848427"/>
    </source>
</evidence>
<organism evidence="3 4">
    <name type="scientific">Strongylocentrotus purpuratus</name>
    <name type="common">Purple sea urchin</name>
    <dbReference type="NCBI Taxonomy" id="7668"/>
    <lineage>
        <taxon>Eukaryota</taxon>
        <taxon>Metazoa</taxon>
        <taxon>Echinodermata</taxon>
        <taxon>Eleutherozoa</taxon>
        <taxon>Echinozoa</taxon>
        <taxon>Echinoidea</taxon>
        <taxon>Euechinoidea</taxon>
        <taxon>Echinacea</taxon>
        <taxon>Camarodonta</taxon>
        <taxon>Echinidea</taxon>
        <taxon>Strongylocentrotidae</taxon>
        <taxon>Strongylocentrotus</taxon>
    </lineage>
</organism>
<dbReference type="EnsemblMetazoa" id="XM_030992567">
    <property type="protein sequence ID" value="XP_030848427"/>
    <property type="gene ID" value="LOC115927094"/>
</dbReference>
<evidence type="ECO:0000313" key="4">
    <source>
        <dbReference type="Proteomes" id="UP000007110"/>
    </source>
</evidence>
<accession>A0A7M7PAM1</accession>
<dbReference type="RefSeq" id="XP_030848427.1">
    <property type="nucleotide sequence ID" value="XM_030992567.1"/>
</dbReference>
<evidence type="ECO:0000256" key="1">
    <source>
        <dbReference type="SAM" id="Phobius"/>
    </source>
</evidence>
<reference evidence="4" key="1">
    <citation type="submission" date="2015-02" db="EMBL/GenBank/DDBJ databases">
        <title>Genome sequencing for Strongylocentrotus purpuratus.</title>
        <authorList>
            <person name="Murali S."/>
            <person name="Liu Y."/>
            <person name="Vee V."/>
            <person name="English A."/>
            <person name="Wang M."/>
            <person name="Skinner E."/>
            <person name="Han Y."/>
            <person name="Muzny D.M."/>
            <person name="Worley K.C."/>
            <person name="Gibbs R.A."/>
        </authorList>
    </citation>
    <scope>NUCLEOTIDE SEQUENCE</scope>
</reference>